<feature type="compositionally biased region" description="Basic residues" evidence="1">
    <location>
        <begin position="206"/>
        <end position="215"/>
    </location>
</feature>
<organism evidence="2 3">
    <name type="scientific">Pseudomonas citronellolis</name>
    <dbReference type="NCBI Taxonomy" id="53408"/>
    <lineage>
        <taxon>Bacteria</taxon>
        <taxon>Pseudomonadati</taxon>
        <taxon>Pseudomonadota</taxon>
        <taxon>Gammaproteobacteria</taxon>
        <taxon>Pseudomonadales</taxon>
        <taxon>Pseudomonadaceae</taxon>
        <taxon>Pseudomonas</taxon>
    </lineage>
</organism>
<keyword evidence="3" id="KW-1185">Reference proteome</keyword>
<sequence length="215" mass="24509">MFVPQHQTLRRGKTITRLQRCRHAQRMTQGNDQCNVHPPGIQQRHPEIHEARQTGILDAEQITPCQALIQQRTHPALQVFAGLAIQQEAPIDSNAGRREALRCEHFLVQVDDRTIFPEPSWIVWPRCNEVFPKVHSQAFQCRRQQAGAGAVHTQRHDYRFQLISYLLPAILSNRPISTFTTPAWPSLIRSSGRRSVALPDTSGRTRAAHQSRVAK</sequence>
<feature type="region of interest" description="Disordered" evidence="1">
    <location>
        <begin position="195"/>
        <end position="215"/>
    </location>
</feature>
<dbReference type="AlphaFoldDB" id="A0AAQ1HI07"/>
<name>A0AAQ1HI07_9PSED</name>
<evidence type="ECO:0000313" key="3">
    <source>
        <dbReference type="Proteomes" id="UP000183385"/>
    </source>
</evidence>
<accession>A0AAQ1HI07</accession>
<dbReference type="Proteomes" id="UP000183385">
    <property type="component" value="Unassembled WGS sequence"/>
</dbReference>
<gene>
    <name evidence="2" type="ORF">SAMN05216577_10120</name>
</gene>
<dbReference type="EMBL" id="FOLS01000001">
    <property type="protein sequence ID" value="SFB81150.1"/>
    <property type="molecule type" value="Genomic_DNA"/>
</dbReference>
<evidence type="ECO:0000313" key="2">
    <source>
        <dbReference type="EMBL" id="SFB81150.1"/>
    </source>
</evidence>
<protein>
    <submittedName>
        <fullName evidence="2">Uncharacterized protein</fullName>
    </submittedName>
</protein>
<reference evidence="2 3" key="1">
    <citation type="submission" date="2016-10" db="EMBL/GenBank/DDBJ databases">
        <authorList>
            <person name="Varghese N."/>
            <person name="Submissions S."/>
        </authorList>
    </citation>
    <scope>NUCLEOTIDE SEQUENCE [LARGE SCALE GENOMIC DNA]</scope>
    <source>
        <strain evidence="2 3">LMG 18378</strain>
    </source>
</reference>
<evidence type="ECO:0000256" key="1">
    <source>
        <dbReference type="SAM" id="MobiDB-lite"/>
    </source>
</evidence>
<proteinExistence type="predicted"/>
<comment type="caution">
    <text evidence="2">The sequence shown here is derived from an EMBL/GenBank/DDBJ whole genome shotgun (WGS) entry which is preliminary data.</text>
</comment>